<dbReference type="EMBL" id="BKCJ010004086">
    <property type="protein sequence ID" value="GEU58939.1"/>
    <property type="molecule type" value="Genomic_DNA"/>
</dbReference>
<evidence type="ECO:0000256" key="1">
    <source>
        <dbReference type="SAM" id="MobiDB-lite"/>
    </source>
</evidence>
<feature type="compositionally biased region" description="Acidic residues" evidence="1">
    <location>
        <begin position="122"/>
        <end position="157"/>
    </location>
</feature>
<keyword evidence="2" id="KW-0548">Nucleotidyltransferase</keyword>
<accession>A0A6L2LCR3</accession>
<organism evidence="2">
    <name type="scientific">Tanacetum cinerariifolium</name>
    <name type="common">Dalmatian daisy</name>
    <name type="synonym">Chrysanthemum cinerariifolium</name>
    <dbReference type="NCBI Taxonomy" id="118510"/>
    <lineage>
        <taxon>Eukaryota</taxon>
        <taxon>Viridiplantae</taxon>
        <taxon>Streptophyta</taxon>
        <taxon>Embryophyta</taxon>
        <taxon>Tracheophyta</taxon>
        <taxon>Spermatophyta</taxon>
        <taxon>Magnoliopsida</taxon>
        <taxon>eudicotyledons</taxon>
        <taxon>Gunneridae</taxon>
        <taxon>Pentapetalae</taxon>
        <taxon>asterids</taxon>
        <taxon>campanulids</taxon>
        <taxon>Asterales</taxon>
        <taxon>Asteraceae</taxon>
        <taxon>Asteroideae</taxon>
        <taxon>Anthemideae</taxon>
        <taxon>Anthemidinae</taxon>
        <taxon>Tanacetum</taxon>
    </lineage>
</organism>
<name>A0A6L2LCR3_TANCI</name>
<feature type="region of interest" description="Disordered" evidence="1">
    <location>
        <begin position="49"/>
        <end position="168"/>
    </location>
</feature>
<feature type="region of interest" description="Disordered" evidence="1">
    <location>
        <begin position="255"/>
        <end position="288"/>
    </location>
</feature>
<dbReference type="AlphaFoldDB" id="A0A6L2LCR3"/>
<proteinExistence type="predicted"/>
<reference evidence="2" key="1">
    <citation type="journal article" date="2019" name="Sci. Rep.">
        <title>Draft genome of Tanacetum cinerariifolium, the natural source of mosquito coil.</title>
        <authorList>
            <person name="Yamashiro T."/>
            <person name="Shiraishi A."/>
            <person name="Satake H."/>
            <person name="Nakayama K."/>
        </authorList>
    </citation>
    <scope>NUCLEOTIDE SEQUENCE</scope>
</reference>
<protein>
    <submittedName>
        <fullName evidence="2">Reverse transcriptase domain-containing protein</fullName>
    </submittedName>
</protein>
<keyword evidence="2" id="KW-0695">RNA-directed DNA polymerase</keyword>
<gene>
    <name evidence="2" type="ORF">Tci_030917</name>
</gene>
<dbReference type="GO" id="GO:0003964">
    <property type="term" value="F:RNA-directed DNA polymerase activity"/>
    <property type="evidence" value="ECO:0007669"/>
    <property type="project" value="UniProtKB-KW"/>
</dbReference>
<evidence type="ECO:0000313" key="2">
    <source>
        <dbReference type="EMBL" id="GEU58939.1"/>
    </source>
</evidence>
<feature type="region of interest" description="Disordered" evidence="1">
    <location>
        <begin position="1"/>
        <end position="33"/>
    </location>
</feature>
<sequence length="514" mass="56870">MSDSEDSTVTYTEVSSPFEDLSDIGSPGVEGPPIMPKDPYAYVVAAFQAPPSPDYVPGSKEPEQAPPLPEFVPEPIYLEFMPLEDEIIPAEEQPLPTADSPTVDSPGYIPEEDLADYPADKGDDDDDDESFDNDEDDDDNVEEDEDEDEEEKEEEEHPDPADSITPPLAHHTTTRICIPVQAPTPVWSEAEIDRLLVIPSPPSSPLSPWSSPLPQIPSPPLLVSPPLPVSSLPLPASPTYRLGYRAAMIWLSTETPSTSTPLPSSTPPSSPRFEVGESSSAPTARPTEGFRVDYGFAATLDNEIRHDPERDVGYGITNTWNEMLVGIQGHRRLMRQIEDCRITGSRPRMTDTASRGIDSAKDTRWQHCRDDEDPLEVQHIPRHRRRPKIAPKRTTRSTPATTTTTTTIVTDAQLNALIDQGFAHALAARDANKRKIKFATCTLLGSALTWWNSNVTTVGPNVAYAMTWTNLRKKTTDKYCLRGEIKKLEVELWNLKVKVLTRCELNTGIMVVVA</sequence>
<comment type="caution">
    <text evidence="2">The sequence shown here is derived from an EMBL/GenBank/DDBJ whole genome shotgun (WGS) entry which is preliminary data.</text>
</comment>
<keyword evidence="2" id="KW-0808">Transferase</keyword>